<dbReference type="EnsemblPlants" id="Pp3c14_11928V3.1">
    <property type="protein sequence ID" value="PAC:32960392.CDS.1"/>
    <property type="gene ID" value="Pp3c14_11928"/>
</dbReference>
<evidence type="ECO:0000313" key="3">
    <source>
        <dbReference type="EnsemblPlants" id="PAC:32960392.CDS.1"/>
    </source>
</evidence>
<protein>
    <submittedName>
        <fullName evidence="2 3">Uncharacterized protein</fullName>
    </submittedName>
</protein>
<keyword evidence="1" id="KW-0472">Membrane</keyword>
<feature type="transmembrane region" description="Helical" evidence="1">
    <location>
        <begin position="28"/>
        <end position="47"/>
    </location>
</feature>
<dbReference type="AlphaFoldDB" id="A0A2K1JHF4"/>
<dbReference type="InParanoid" id="A0A2K1JHF4"/>
<reference evidence="3" key="3">
    <citation type="submission" date="2020-12" db="UniProtKB">
        <authorList>
            <consortium name="EnsemblPlants"/>
        </authorList>
    </citation>
    <scope>IDENTIFICATION</scope>
</reference>
<keyword evidence="1" id="KW-0812">Transmembrane</keyword>
<evidence type="ECO:0000313" key="4">
    <source>
        <dbReference type="Proteomes" id="UP000006727"/>
    </source>
</evidence>
<proteinExistence type="predicted"/>
<gene>
    <name evidence="2" type="ORF">PHYPA_018393</name>
</gene>
<keyword evidence="1" id="KW-1133">Transmembrane helix</keyword>
<sequence>MRETELGPSSFCCCSRCSDRSVCVHVSSTLIVLPFACVALVFVELLQHFNNAKLLLCSFYAYPLMYVCSGRIPPLTWDTTYTNCSVGISVFFEESKFLWHCSNMPEMFLLFCYIVFFNKYYLVLNHFGIRLCM</sequence>
<evidence type="ECO:0000313" key="2">
    <source>
        <dbReference type="EMBL" id="PNR40990.1"/>
    </source>
</evidence>
<name>A0A2K1JHF4_PHYPA</name>
<reference evidence="2 4" key="2">
    <citation type="journal article" date="2018" name="Plant J.">
        <title>The Physcomitrella patens chromosome-scale assembly reveals moss genome structure and evolution.</title>
        <authorList>
            <person name="Lang D."/>
            <person name="Ullrich K.K."/>
            <person name="Murat F."/>
            <person name="Fuchs J."/>
            <person name="Jenkins J."/>
            <person name="Haas F.B."/>
            <person name="Piednoel M."/>
            <person name="Gundlach H."/>
            <person name="Van Bel M."/>
            <person name="Meyberg R."/>
            <person name="Vives C."/>
            <person name="Morata J."/>
            <person name="Symeonidi A."/>
            <person name="Hiss M."/>
            <person name="Muchero W."/>
            <person name="Kamisugi Y."/>
            <person name="Saleh O."/>
            <person name="Blanc G."/>
            <person name="Decker E.L."/>
            <person name="van Gessel N."/>
            <person name="Grimwood J."/>
            <person name="Hayes R.D."/>
            <person name="Graham S.W."/>
            <person name="Gunter L.E."/>
            <person name="McDaniel S.F."/>
            <person name="Hoernstein S.N.W."/>
            <person name="Larsson A."/>
            <person name="Li F.W."/>
            <person name="Perroud P.F."/>
            <person name="Phillips J."/>
            <person name="Ranjan P."/>
            <person name="Rokshar D.S."/>
            <person name="Rothfels C.J."/>
            <person name="Schneider L."/>
            <person name="Shu S."/>
            <person name="Stevenson D.W."/>
            <person name="Thummler F."/>
            <person name="Tillich M."/>
            <person name="Villarreal Aguilar J.C."/>
            <person name="Widiez T."/>
            <person name="Wong G.K."/>
            <person name="Wymore A."/>
            <person name="Zhang Y."/>
            <person name="Zimmer A.D."/>
            <person name="Quatrano R.S."/>
            <person name="Mayer K.F.X."/>
            <person name="Goodstein D."/>
            <person name="Casacuberta J.M."/>
            <person name="Vandepoele K."/>
            <person name="Reski R."/>
            <person name="Cuming A.C."/>
            <person name="Tuskan G.A."/>
            <person name="Maumus F."/>
            <person name="Salse J."/>
            <person name="Schmutz J."/>
            <person name="Rensing S.A."/>
        </authorList>
    </citation>
    <scope>NUCLEOTIDE SEQUENCE [LARGE SCALE GENOMIC DNA]</scope>
    <source>
        <strain evidence="3 4">cv. Gransden 2004</strain>
    </source>
</reference>
<reference evidence="2 4" key="1">
    <citation type="journal article" date="2008" name="Science">
        <title>The Physcomitrella genome reveals evolutionary insights into the conquest of land by plants.</title>
        <authorList>
            <person name="Rensing S."/>
            <person name="Lang D."/>
            <person name="Zimmer A."/>
            <person name="Terry A."/>
            <person name="Salamov A."/>
            <person name="Shapiro H."/>
            <person name="Nishiyama T."/>
            <person name="Perroud P.-F."/>
            <person name="Lindquist E."/>
            <person name="Kamisugi Y."/>
            <person name="Tanahashi T."/>
            <person name="Sakakibara K."/>
            <person name="Fujita T."/>
            <person name="Oishi K."/>
            <person name="Shin-I T."/>
            <person name="Kuroki Y."/>
            <person name="Toyoda A."/>
            <person name="Suzuki Y."/>
            <person name="Hashimoto A."/>
            <person name="Yamaguchi K."/>
            <person name="Sugano A."/>
            <person name="Kohara Y."/>
            <person name="Fujiyama A."/>
            <person name="Anterola A."/>
            <person name="Aoki S."/>
            <person name="Ashton N."/>
            <person name="Barbazuk W.B."/>
            <person name="Barker E."/>
            <person name="Bennetzen J."/>
            <person name="Bezanilla M."/>
            <person name="Blankenship R."/>
            <person name="Cho S.H."/>
            <person name="Dutcher S."/>
            <person name="Estelle M."/>
            <person name="Fawcett J.A."/>
            <person name="Gundlach H."/>
            <person name="Hanada K."/>
            <person name="Heyl A."/>
            <person name="Hicks K.A."/>
            <person name="Hugh J."/>
            <person name="Lohr M."/>
            <person name="Mayer K."/>
            <person name="Melkozernov A."/>
            <person name="Murata T."/>
            <person name="Nelson D."/>
            <person name="Pils B."/>
            <person name="Prigge M."/>
            <person name="Reiss B."/>
            <person name="Renner T."/>
            <person name="Rombauts S."/>
            <person name="Rushton P."/>
            <person name="Sanderfoot A."/>
            <person name="Schween G."/>
            <person name="Shiu S.-H."/>
            <person name="Stueber K."/>
            <person name="Theodoulou F.L."/>
            <person name="Tu H."/>
            <person name="Van de Peer Y."/>
            <person name="Verrier P.J."/>
            <person name="Waters E."/>
            <person name="Wood A."/>
            <person name="Yang L."/>
            <person name="Cove D."/>
            <person name="Cuming A."/>
            <person name="Hasebe M."/>
            <person name="Lucas S."/>
            <person name="Mishler D.B."/>
            <person name="Reski R."/>
            <person name="Grigoriev I."/>
            <person name="Quatrano R.S."/>
            <person name="Boore J.L."/>
        </authorList>
    </citation>
    <scope>NUCLEOTIDE SEQUENCE [LARGE SCALE GENOMIC DNA]</scope>
    <source>
        <strain evidence="3 4">cv. Gransden 2004</strain>
    </source>
</reference>
<dbReference type="EMBL" id="ABEU02000014">
    <property type="protein sequence ID" value="PNR40990.1"/>
    <property type="molecule type" value="Genomic_DNA"/>
</dbReference>
<dbReference type="Proteomes" id="UP000006727">
    <property type="component" value="Chromosome 14"/>
</dbReference>
<evidence type="ECO:0000256" key="1">
    <source>
        <dbReference type="SAM" id="Phobius"/>
    </source>
</evidence>
<dbReference type="Gramene" id="Pp3c14_11928V3.1">
    <property type="protein sequence ID" value="PAC:32960392.CDS.1"/>
    <property type="gene ID" value="Pp3c14_11928"/>
</dbReference>
<keyword evidence="4" id="KW-1185">Reference proteome</keyword>
<feature type="transmembrane region" description="Helical" evidence="1">
    <location>
        <begin position="107"/>
        <end position="124"/>
    </location>
</feature>
<organism evidence="2">
    <name type="scientific">Physcomitrium patens</name>
    <name type="common">Spreading-leaved earth moss</name>
    <name type="synonym">Physcomitrella patens</name>
    <dbReference type="NCBI Taxonomy" id="3218"/>
    <lineage>
        <taxon>Eukaryota</taxon>
        <taxon>Viridiplantae</taxon>
        <taxon>Streptophyta</taxon>
        <taxon>Embryophyta</taxon>
        <taxon>Bryophyta</taxon>
        <taxon>Bryophytina</taxon>
        <taxon>Bryopsida</taxon>
        <taxon>Funariidae</taxon>
        <taxon>Funariales</taxon>
        <taxon>Funariaceae</taxon>
        <taxon>Physcomitrium</taxon>
    </lineage>
</organism>
<accession>A0A2K1JHF4</accession>